<evidence type="ECO:0000313" key="3">
    <source>
        <dbReference type="Proteomes" id="UP000789508"/>
    </source>
</evidence>
<gene>
    <name evidence="2" type="ORF">ALEPTO_LOCUS71</name>
</gene>
<dbReference type="PANTHER" id="PTHR32226:SF2">
    <property type="entry name" value="TELO2-INTERACTING PROTEIN 2"/>
    <property type="match status" value="1"/>
</dbReference>
<dbReference type="GO" id="GO:0110078">
    <property type="term" value="C:TTT Hsp90 cochaperone complex"/>
    <property type="evidence" value="ECO:0007669"/>
    <property type="project" value="InterPro"/>
</dbReference>
<proteinExistence type="inferred from homology"/>
<dbReference type="OrthoDB" id="6417021at2759"/>
<comment type="caution">
    <text evidence="2">The sequence shown here is derived from an EMBL/GenBank/DDBJ whole genome shotgun (WGS) entry which is preliminary data.</text>
</comment>
<protein>
    <submittedName>
        <fullName evidence="2">566_t:CDS:1</fullName>
    </submittedName>
</protein>
<dbReference type="GO" id="GO:0005634">
    <property type="term" value="C:nucleus"/>
    <property type="evidence" value="ECO:0007669"/>
    <property type="project" value="TreeGrafter"/>
</dbReference>
<name>A0A9N8YPJ4_9GLOM</name>
<dbReference type="InterPro" id="IPR018870">
    <property type="entry name" value="Tti2"/>
</dbReference>
<dbReference type="EMBL" id="CAJVPS010000003">
    <property type="protein sequence ID" value="CAG8438125.1"/>
    <property type="molecule type" value="Genomic_DNA"/>
</dbReference>
<dbReference type="Proteomes" id="UP000789508">
    <property type="component" value="Unassembled WGS sequence"/>
</dbReference>
<organism evidence="2 3">
    <name type="scientific">Ambispora leptoticha</name>
    <dbReference type="NCBI Taxonomy" id="144679"/>
    <lineage>
        <taxon>Eukaryota</taxon>
        <taxon>Fungi</taxon>
        <taxon>Fungi incertae sedis</taxon>
        <taxon>Mucoromycota</taxon>
        <taxon>Glomeromycotina</taxon>
        <taxon>Glomeromycetes</taxon>
        <taxon>Archaeosporales</taxon>
        <taxon>Ambisporaceae</taxon>
        <taxon>Ambispora</taxon>
    </lineage>
</organism>
<sequence length="461" mass="53055">MITNNEKEIQNKCKNLQIPNYLKDDNYETDAELLQKANLFALRSKSIFEEIRKLFKEIIKNKNCEEDGKVEIIIKDEILQDLVYTCGTFIALKESWVDSELNNKANSVLESITSLDPERFPSVSRLIQIFATKILERFVKPCFLQNAEFNKTSSKAKKQRDKTANSIDESKRLDISLAASILEWIVMQIQHPELDTMISLIIPPMLTLIDDYNVKFKIKGTSILDHLLKQVKPAIIQRTGLGNIFYEALIVCLTYQSEEKYLPLLRTSFSAILNLIPLIESSNIKAQHAKFEKVLFDHIIRGIIFADDRLSIRKVLLEQVPPFADALGICMVKYLKHLIPAISNILEIPLNITSNKRILELHITAAIAFEHIIMTCWPRIPRYEGPILKAIVTSWSQTIAFEKNEKPTDNFIKFKERLQSLCRLLSFACNSHPQFQNDCQVLRNLDPDVFNPLFDQICLES</sequence>
<reference evidence="2" key="1">
    <citation type="submission" date="2021-06" db="EMBL/GenBank/DDBJ databases">
        <authorList>
            <person name="Kallberg Y."/>
            <person name="Tangrot J."/>
            <person name="Rosling A."/>
        </authorList>
    </citation>
    <scope>NUCLEOTIDE SEQUENCE</scope>
    <source>
        <strain evidence="2">FL130A</strain>
    </source>
</reference>
<comment type="similarity">
    <text evidence="1">Belongs to the TTI2 family.</text>
</comment>
<dbReference type="PANTHER" id="PTHR32226">
    <property type="entry name" value="TELO2-INTERACTING PROTEIN 2"/>
    <property type="match status" value="1"/>
</dbReference>
<dbReference type="Pfam" id="PF10521">
    <property type="entry name" value="Tti2"/>
    <property type="match status" value="1"/>
</dbReference>
<accession>A0A9N8YPJ4</accession>
<dbReference type="GO" id="GO:0005829">
    <property type="term" value="C:cytosol"/>
    <property type="evidence" value="ECO:0007669"/>
    <property type="project" value="TreeGrafter"/>
</dbReference>
<evidence type="ECO:0000256" key="1">
    <source>
        <dbReference type="ARBA" id="ARBA00034736"/>
    </source>
</evidence>
<dbReference type="AlphaFoldDB" id="A0A9N8YPJ4"/>
<keyword evidence="3" id="KW-1185">Reference proteome</keyword>
<evidence type="ECO:0000313" key="2">
    <source>
        <dbReference type="EMBL" id="CAG8438125.1"/>
    </source>
</evidence>